<evidence type="ECO:0000256" key="2">
    <source>
        <dbReference type="ARBA" id="ARBA00002075"/>
    </source>
</evidence>
<evidence type="ECO:0000256" key="4">
    <source>
        <dbReference type="ARBA" id="ARBA00010609"/>
    </source>
</evidence>
<dbReference type="Gene3D" id="2.60.40.420">
    <property type="entry name" value="Cupredoxins - blue copper proteins"/>
    <property type="match status" value="3"/>
</dbReference>
<dbReference type="NCBIfam" id="TIGR03389">
    <property type="entry name" value="laccase"/>
    <property type="match status" value="1"/>
</dbReference>
<keyword evidence="8 13" id="KW-0479">Metal-binding</keyword>
<proteinExistence type="inferred from homology"/>
<feature type="domain" description="Plastocyanin-like" evidence="15">
    <location>
        <begin position="431"/>
        <end position="564"/>
    </location>
</feature>
<evidence type="ECO:0000256" key="11">
    <source>
        <dbReference type="ARBA" id="ARBA00023008"/>
    </source>
</evidence>
<evidence type="ECO:0000259" key="14">
    <source>
        <dbReference type="Pfam" id="PF00394"/>
    </source>
</evidence>
<dbReference type="InterPro" id="IPR001117">
    <property type="entry name" value="Cu-oxidase_2nd"/>
</dbReference>
<evidence type="ECO:0000256" key="5">
    <source>
        <dbReference type="ARBA" id="ARBA00012297"/>
    </source>
</evidence>
<dbReference type="PANTHER" id="PTHR11709:SF457">
    <property type="entry name" value="LACCASE-17-RELATED"/>
    <property type="match status" value="1"/>
</dbReference>
<dbReference type="SUPFAM" id="SSF49503">
    <property type="entry name" value="Cupredoxins"/>
    <property type="match status" value="3"/>
</dbReference>
<evidence type="ECO:0000256" key="12">
    <source>
        <dbReference type="ARBA" id="ARBA00023185"/>
    </source>
</evidence>
<dbReference type="EMBL" id="CM008048">
    <property type="protein sequence ID" value="PAN15733.1"/>
    <property type="molecule type" value="Genomic_DNA"/>
</dbReference>
<dbReference type="Proteomes" id="UP000243499">
    <property type="component" value="Chromosome 3"/>
</dbReference>
<dbReference type="InterPro" id="IPR034288">
    <property type="entry name" value="CuRO_1_LCC"/>
</dbReference>
<dbReference type="GO" id="GO:0046274">
    <property type="term" value="P:lignin catabolic process"/>
    <property type="evidence" value="ECO:0007669"/>
    <property type="project" value="UniProtKB-KW"/>
</dbReference>
<keyword evidence="10 13" id="KW-0560">Oxidoreductase</keyword>
<dbReference type="InterPro" id="IPR008972">
    <property type="entry name" value="Cupredoxin"/>
</dbReference>
<dbReference type="InterPro" id="IPR033138">
    <property type="entry name" value="Cu_oxidase_CS"/>
</dbReference>
<evidence type="ECO:0000256" key="7">
    <source>
        <dbReference type="ARBA" id="ARBA00022525"/>
    </source>
</evidence>
<keyword evidence="7 13" id="KW-0964">Secreted</keyword>
<dbReference type="InterPro" id="IPR045087">
    <property type="entry name" value="Cu-oxidase_fam"/>
</dbReference>
<comment type="similarity">
    <text evidence="4 13">Belongs to the multicopper oxidase family.</text>
</comment>
<evidence type="ECO:0000256" key="8">
    <source>
        <dbReference type="ARBA" id="ARBA00022723"/>
    </source>
</evidence>
<evidence type="ECO:0000256" key="13">
    <source>
        <dbReference type="RuleBase" id="RU361119"/>
    </source>
</evidence>
<dbReference type="Pfam" id="PF07732">
    <property type="entry name" value="Cu-oxidase_3"/>
    <property type="match status" value="1"/>
</dbReference>
<dbReference type="PROSITE" id="PS00080">
    <property type="entry name" value="MULTICOPPER_OXIDASE2"/>
    <property type="match status" value="1"/>
</dbReference>
<dbReference type="Pfam" id="PF00394">
    <property type="entry name" value="Cu-oxidase"/>
    <property type="match status" value="1"/>
</dbReference>
<dbReference type="EC" id="1.10.3.2" evidence="5 13"/>
<evidence type="ECO:0000256" key="3">
    <source>
        <dbReference type="ARBA" id="ARBA00004271"/>
    </source>
</evidence>
<dbReference type="CDD" id="cd13897">
    <property type="entry name" value="CuRO_3_LCC_plant"/>
    <property type="match status" value="1"/>
</dbReference>
<dbReference type="InterPro" id="IPR017761">
    <property type="entry name" value="Laccase"/>
</dbReference>
<name>A0A2S3H5I8_9POAL</name>
<dbReference type="PANTHER" id="PTHR11709">
    <property type="entry name" value="MULTI-COPPER OXIDASE"/>
    <property type="match status" value="1"/>
</dbReference>
<evidence type="ECO:0000256" key="6">
    <source>
        <dbReference type="ARBA" id="ARBA00022523"/>
    </source>
</evidence>
<dbReference type="CDD" id="cd13849">
    <property type="entry name" value="CuRO_1_LCC_plant"/>
    <property type="match status" value="1"/>
</dbReference>
<dbReference type="GO" id="GO:0048046">
    <property type="term" value="C:apoplast"/>
    <property type="evidence" value="ECO:0007669"/>
    <property type="project" value="UniProtKB-SubCell"/>
</dbReference>
<keyword evidence="6 13" id="KW-0052">Apoplast</keyword>
<evidence type="ECO:0000313" key="17">
    <source>
        <dbReference type="EMBL" id="PAN15733.1"/>
    </source>
</evidence>
<gene>
    <name evidence="17" type="ORF">PAHAL_3G003400</name>
</gene>
<dbReference type="InterPro" id="IPR011707">
    <property type="entry name" value="Cu-oxidase-like_N"/>
</dbReference>
<dbReference type="FunFam" id="2.60.40.420:FF:000062">
    <property type="entry name" value="Laccase"/>
    <property type="match status" value="1"/>
</dbReference>
<evidence type="ECO:0000259" key="16">
    <source>
        <dbReference type="Pfam" id="PF07732"/>
    </source>
</evidence>
<feature type="domain" description="Plastocyanin-like" evidence="14">
    <location>
        <begin position="179"/>
        <end position="329"/>
    </location>
</feature>
<feature type="domain" description="Plastocyanin-like" evidence="16">
    <location>
        <begin position="50"/>
        <end position="164"/>
    </location>
</feature>
<comment type="subcellular location">
    <subcellularLocation>
        <location evidence="3 13">Secreted</location>
        <location evidence="3 13">Extracellular space</location>
        <location evidence="3 13">Apoplast</location>
    </subcellularLocation>
</comment>
<comment type="cofactor">
    <cofactor evidence="13">
        <name>Cu cation</name>
        <dbReference type="ChEBI" id="CHEBI:23378"/>
    </cofactor>
    <text evidence="13">Binds 4 Cu cations per monomer.</text>
</comment>
<protein>
    <recommendedName>
        <fullName evidence="5 13">Laccase</fullName>
        <ecNumber evidence="5 13">1.10.3.2</ecNumber>
    </recommendedName>
    <alternativeName>
        <fullName evidence="13">Benzenediol:oxygen oxidoreductase</fullName>
    </alternativeName>
    <alternativeName>
        <fullName evidence="13">Diphenol oxidase</fullName>
    </alternativeName>
    <alternativeName>
        <fullName evidence="13">Urishiol oxidase</fullName>
    </alternativeName>
</protein>
<evidence type="ECO:0000259" key="15">
    <source>
        <dbReference type="Pfam" id="PF07731"/>
    </source>
</evidence>
<dbReference type="CDD" id="cd13875">
    <property type="entry name" value="CuRO_2_LCC_plant"/>
    <property type="match status" value="1"/>
</dbReference>
<evidence type="ECO:0000256" key="1">
    <source>
        <dbReference type="ARBA" id="ARBA00000349"/>
    </source>
</evidence>
<dbReference type="InterPro" id="IPR011706">
    <property type="entry name" value="Cu-oxidase_C"/>
</dbReference>
<dbReference type="Pfam" id="PF07731">
    <property type="entry name" value="Cu-oxidase_2"/>
    <property type="match status" value="1"/>
</dbReference>
<evidence type="ECO:0000256" key="10">
    <source>
        <dbReference type="ARBA" id="ARBA00023002"/>
    </source>
</evidence>
<dbReference type="Gramene" id="PAN15733">
    <property type="protein sequence ID" value="PAN15733"/>
    <property type="gene ID" value="PAHAL_3G003400"/>
</dbReference>
<keyword evidence="12 13" id="KW-0439">Lignin degradation</keyword>
<dbReference type="InterPro" id="IPR002355">
    <property type="entry name" value="Cu_oxidase_Cu_BS"/>
</dbReference>
<organism evidence="17">
    <name type="scientific">Panicum hallii</name>
    <dbReference type="NCBI Taxonomy" id="206008"/>
    <lineage>
        <taxon>Eukaryota</taxon>
        <taxon>Viridiplantae</taxon>
        <taxon>Streptophyta</taxon>
        <taxon>Embryophyta</taxon>
        <taxon>Tracheophyta</taxon>
        <taxon>Spermatophyta</taxon>
        <taxon>Magnoliopsida</taxon>
        <taxon>Liliopsida</taxon>
        <taxon>Poales</taxon>
        <taxon>Poaceae</taxon>
        <taxon>PACMAD clade</taxon>
        <taxon>Panicoideae</taxon>
        <taxon>Panicodae</taxon>
        <taxon>Paniceae</taxon>
        <taxon>Panicinae</taxon>
        <taxon>Panicum</taxon>
        <taxon>Panicum sect. Panicum</taxon>
    </lineage>
</organism>
<dbReference type="PROSITE" id="PS00079">
    <property type="entry name" value="MULTICOPPER_OXIDASE1"/>
    <property type="match status" value="1"/>
</dbReference>
<reference evidence="17" key="1">
    <citation type="submission" date="2018-04" db="EMBL/GenBank/DDBJ databases">
        <title>WGS assembly of Panicum hallii.</title>
        <authorList>
            <person name="Lovell J."/>
            <person name="Jenkins J."/>
            <person name="Lowry D."/>
            <person name="Mamidi S."/>
            <person name="Sreedasyam A."/>
            <person name="Weng X."/>
            <person name="Barry K."/>
            <person name="Bonette J."/>
            <person name="Campitelli B."/>
            <person name="Daum C."/>
            <person name="Gordon S."/>
            <person name="Gould B."/>
            <person name="Lipzen A."/>
            <person name="Macqueen A."/>
            <person name="Palacio-Mejia J."/>
            <person name="Plott C."/>
            <person name="Shakirov E."/>
            <person name="Shu S."/>
            <person name="Yoshinaga Y."/>
            <person name="Zane M."/>
            <person name="Rokhsar D."/>
            <person name="Grimwood J."/>
            <person name="Schmutz J."/>
            <person name="Juenger T."/>
        </authorList>
    </citation>
    <scope>NUCLEOTIDE SEQUENCE [LARGE SCALE GENOMIC DNA]</scope>
    <source>
        <strain evidence="17">FIL2</strain>
    </source>
</reference>
<evidence type="ECO:0000256" key="9">
    <source>
        <dbReference type="ARBA" id="ARBA00022737"/>
    </source>
</evidence>
<dbReference type="InterPro" id="IPR034289">
    <property type="entry name" value="CuRO_3_LCC"/>
</dbReference>
<keyword evidence="9 13" id="KW-0677">Repeat</keyword>
<dbReference type="GO" id="GO:0005507">
    <property type="term" value="F:copper ion binding"/>
    <property type="evidence" value="ECO:0007669"/>
    <property type="project" value="InterPro"/>
</dbReference>
<sequence>MLLASGMSRPSSSVSSSALLLLITLLAALLHCSLLIQLTVAKEQYHEFVVQEAAVTRLCRKHSIMTVNGQFPGPALEVSEGDSLIVRVINRGSYNVTVHWHGVRQMRTGWSDGPEYVTQCPIRPGQSYTYRFTVAGQEGTLWWHAHSSWLRATVHGALIIRPRSGVPYPFNGGKPPVREIPILLGEWWDMNPIDVVRTATRTGAAPNISDALTVNGQPGDLYKCSSKDTTTFPVKSGETNLLRFINAALNTELFVSLAGHTMTVVGADASYTKPYATSVLMIAPGQTTDVLVTFDQPPAQYYLAARAYSSAQGVPFDNTTTTAIFDYGTSSSRPAMPTLPAYNDTATATAFTTSLRGLRKAELPSRVDESLFFTVGVGLFNCSTGQNCGGPNNTRFAASINNVSFVLPSTLSILQAQYGGAAAAGVFTADFPGNPPVQFDYTAQNVSRALWQPVPGTKVYRLRYGAAVQVVLQGTNIFAAENHPIHLHGYDFYILGEGSGNFDAGRDTGKLNLEDPPMRNTVGVPVNGWAVIRFVADNPGVWLMHCHLDVHITWGLAMAFLVEDGVGELQSLEAPPPDLPLC</sequence>
<dbReference type="FunFam" id="2.60.40.420:FF:000049">
    <property type="entry name" value="Laccase"/>
    <property type="match status" value="1"/>
</dbReference>
<comment type="function">
    <text evidence="2 13">Lignin degradation and detoxification of lignin-derived products.</text>
</comment>
<dbReference type="GO" id="GO:0052716">
    <property type="term" value="F:hydroquinone:oxygen oxidoreductase activity"/>
    <property type="evidence" value="ECO:0007669"/>
    <property type="project" value="UniProtKB-EC"/>
</dbReference>
<keyword evidence="11 13" id="KW-0186">Copper</keyword>
<accession>A0A2S3H5I8</accession>
<dbReference type="InterPro" id="IPR034285">
    <property type="entry name" value="CuRO_2_LCC"/>
</dbReference>
<dbReference type="AlphaFoldDB" id="A0A2S3H5I8"/>
<comment type="catalytic activity">
    <reaction evidence="1 13">
        <text>4 hydroquinone + O2 = 4 benzosemiquinone + 2 H2O</text>
        <dbReference type="Rhea" id="RHEA:11276"/>
        <dbReference type="ChEBI" id="CHEBI:15377"/>
        <dbReference type="ChEBI" id="CHEBI:15379"/>
        <dbReference type="ChEBI" id="CHEBI:17594"/>
        <dbReference type="ChEBI" id="CHEBI:17977"/>
        <dbReference type="EC" id="1.10.3.2"/>
    </reaction>
</comment>